<dbReference type="AlphaFoldDB" id="A0A6A6IA50"/>
<gene>
    <name evidence="1" type="ORF">BU26DRAFT_348242</name>
</gene>
<reference evidence="1" key="1">
    <citation type="journal article" date="2020" name="Stud. Mycol.">
        <title>101 Dothideomycetes genomes: a test case for predicting lifestyles and emergence of pathogens.</title>
        <authorList>
            <person name="Haridas S."/>
            <person name="Albert R."/>
            <person name="Binder M."/>
            <person name="Bloem J."/>
            <person name="Labutti K."/>
            <person name="Salamov A."/>
            <person name="Andreopoulos B."/>
            <person name="Baker S."/>
            <person name="Barry K."/>
            <person name="Bills G."/>
            <person name="Bluhm B."/>
            <person name="Cannon C."/>
            <person name="Castanera R."/>
            <person name="Culley D."/>
            <person name="Daum C."/>
            <person name="Ezra D."/>
            <person name="Gonzalez J."/>
            <person name="Henrissat B."/>
            <person name="Kuo A."/>
            <person name="Liang C."/>
            <person name="Lipzen A."/>
            <person name="Lutzoni F."/>
            <person name="Magnuson J."/>
            <person name="Mondo S."/>
            <person name="Nolan M."/>
            <person name="Ohm R."/>
            <person name="Pangilinan J."/>
            <person name="Park H.-J."/>
            <person name="Ramirez L."/>
            <person name="Alfaro M."/>
            <person name="Sun H."/>
            <person name="Tritt A."/>
            <person name="Yoshinaga Y."/>
            <person name="Zwiers L.-H."/>
            <person name="Turgeon B."/>
            <person name="Goodwin S."/>
            <person name="Spatafora J."/>
            <person name="Crous P."/>
            <person name="Grigoriev I."/>
        </authorList>
    </citation>
    <scope>NUCLEOTIDE SEQUENCE</scope>
    <source>
        <strain evidence="1">CBS 122368</strain>
    </source>
</reference>
<dbReference type="RefSeq" id="XP_033682458.1">
    <property type="nucleotide sequence ID" value="XM_033822409.1"/>
</dbReference>
<organism evidence="1 2">
    <name type="scientific">Trematosphaeria pertusa</name>
    <dbReference type="NCBI Taxonomy" id="390896"/>
    <lineage>
        <taxon>Eukaryota</taxon>
        <taxon>Fungi</taxon>
        <taxon>Dikarya</taxon>
        <taxon>Ascomycota</taxon>
        <taxon>Pezizomycotina</taxon>
        <taxon>Dothideomycetes</taxon>
        <taxon>Pleosporomycetidae</taxon>
        <taxon>Pleosporales</taxon>
        <taxon>Massarineae</taxon>
        <taxon>Trematosphaeriaceae</taxon>
        <taxon>Trematosphaeria</taxon>
    </lineage>
</organism>
<dbReference type="GeneID" id="54575739"/>
<proteinExistence type="predicted"/>
<accession>A0A6A6IA50</accession>
<dbReference type="Proteomes" id="UP000800094">
    <property type="component" value="Unassembled WGS sequence"/>
</dbReference>
<evidence type="ECO:0000313" key="1">
    <source>
        <dbReference type="EMBL" id="KAF2247454.1"/>
    </source>
</evidence>
<sequence length="342" mass="38345">MVGLRPNSKAMRHVVYVNQVWADPNTGTLVPRQVIPWSPLQFNVVEKILVTSLWSAQNILFLMPHEDYIYVGSTTLKVQSRLNSASTLDYTTVKSNSKEEVHHVAQTHALTVTHHETETAHKAGTGMVNKVVTRTDHVKETDHVWMTKTGVEAHKTTQTVTKTETTAKEVEATRWTTTTKTNQKEVKVTKTVVQPGACATQGHQAPQKSPQLSDEQWTMLQLDGQINGICCFNPNKKRVDCYGTTGKDPVKYKEVKDKKFEKCVREGDAHCFDGKFRKGLQIGVFLDRHDKVRGSACAGAVENGREHIMCWGTPNRNPIKYKKLSQGELTACLYDGSKCRPL</sequence>
<protein>
    <submittedName>
        <fullName evidence="1">Uncharacterized protein</fullName>
    </submittedName>
</protein>
<evidence type="ECO:0000313" key="2">
    <source>
        <dbReference type="Proteomes" id="UP000800094"/>
    </source>
</evidence>
<name>A0A6A6IA50_9PLEO</name>
<dbReference type="EMBL" id="ML987197">
    <property type="protein sequence ID" value="KAF2247454.1"/>
    <property type="molecule type" value="Genomic_DNA"/>
</dbReference>
<keyword evidence="2" id="KW-1185">Reference proteome</keyword>